<feature type="signal peptide" evidence="1">
    <location>
        <begin position="1"/>
        <end position="26"/>
    </location>
</feature>
<dbReference type="AlphaFoldDB" id="E8V0G7"/>
<dbReference type="InterPro" id="IPR013022">
    <property type="entry name" value="Xyl_isomerase-like_TIM-brl"/>
</dbReference>
<dbReference type="RefSeq" id="WP_013570180.1">
    <property type="nucleotide sequence ID" value="NC_014963.1"/>
</dbReference>
<dbReference type="SUPFAM" id="SSF51658">
    <property type="entry name" value="Xylose isomerase-like"/>
    <property type="match status" value="1"/>
</dbReference>
<dbReference type="STRING" id="401053.AciPR4_3699"/>
<feature type="chain" id="PRO_5003228872" evidence="1">
    <location>
        <begin position="27"/>
        <end position="295"/>
    </location>
</feature>
<reference evidence="3 4" key="1">
    <citation type="journal article" date="2012" name="Stand. Genomic Sci.">
        <title>Complete genome sequence of Terriglobus saanensis type strain SP1PR4(T), an Acidobacteria from tundra soil.</title>
        <authorList>
            <person name="Rawat S.R."/>
            <person name="Mannisto M.K."/>
            <person name="Starovoytov V."/>
            <person name="Goodwin L."/>
            <person name="Nolan M."/>
            <person name="Hauser L."/>
            <person name="Land M."/>
            <person name="Davenport K.W."/>
            <person name="Woyke T."/>
            <person name="Haggblom M.M."/>
        </authorList>
    </citation>
    <scope>NUCLEOTIDE SEQUENCE</scope>
    <source>
        <strain evidence="4">ATCC BAA-1853 / DSM 23119 / SP1PR4</strain>
    </source>
</reference>
<dbReference type="OrthoDB" id="9798407at2"/>
<dbReference type="Proteomes" id="UP000006844">
    <property type="component" value="Chromosome"/>
</dbReference>
<dbReference type="eggNOG" id="COG1082">
    <property type="taxonomic scope" value="Bacteria"/>
</dbReference>
<keyword evidence="1" id="KW-0732">Signal</keyword>
<evidence type="ECO:0000256" key="1">
    <source>
        <dbReference type="SAM" id="SignalP"/>
    </source>
</evidence>
<feature type="domain" description="Xylose isomerase-like TIM barrel" evidence="2">
    <location>
        <begin position="58"/>
        <end position="289"/>
    </location>
</feature>
<dbReference type="EMBL" id="CP002467">
    <property type="protein sequence ID" value="ADV84450.1"/>
    <property type="molecule type" value="Genomic_DNA"/>
</dbReference>
<dbReference type="InterPro" id="IPR036237">
    <property type="entry name" value="Xyl_isomerase-like_sf"/>
</dbReference>
<dbReference type="GO" id="GO:0016853">
    <property type="term" value="F:isomerase activity"/>
    <property type="evidence" value="ECO:0007669"/>
    <property type="project" value="UniProtKB-KW"/>
</dbReference>
<accession>E8V0G7</accession>
<proteinExistence type="predicted"/>
<evidence type="ECO:0000313" key="4">
    <source>
        <dbReference type="Proteomes" id="UP000006844"/>
    </source>
</evidence>
<organism evidence="3 4">
    <name type="scientific">Terriglobus saanensis (strain ATCC BAA-1853 / DSM 23119 / SP1PR4)</name>
    <dbReference type="NCBI Taxonomy" id="401053"/>
    <lineage>
        <taxon>Bacteria</taxon>
        <taxon>Pseudomonadati</taxon>
        <taxon>Acidobacteriota</taxon>
        <taxon>Terriglobia</taxon>
        <taxon>Terriglobales</taxon>
        <taxon>Acidobacteriaceae</taxon>
        <taxon>Terriglobus</taxon>
    </lineage>
</organism>
<dbReference type="KEGG" id="tsa:AciPR4_3699"/>
<keyword evidence="4" id="KW-1185">Reference proteome</keyword>
<dbReference type="InterPro" id="IPR006311">
    <property type="entry name" value="TAT_signal"/>
</dbReference>
<dbReference type="PROSITE" id="PS51318">
    <property type="entry name" value="TAT"/>
    <property type="match status" value="1"/>
</dbReference>
<keyword evidence="3" id="KW-0413">Isomerase</keyword>
<dbReference type="Gene3D" id="3.20.20.150">
    <property type="entry name" value="Divalent-metal-dependent TIM barrel enzymes"/>
    <property type="match status" value="1"/>
</dbReference>
<evidence type="ECO:0000259" key="2">
    <source>
        <dbReference type="Pfam" id="PF01261"/>
    </source>
</evidence>
<gene>
    <name evidence="3" type="ordered locus">AciPR4_3699</name>
</gene>
<evidence type="ECO:0000313" key="3">
    <source>
        <dbReference type="EMBL" id="ADV84450.1"/>
    </source>
</evidence>
<sequence length="295" mass="32809">MATRREFVKASTAALCVAGMSRVATAASLKLPIGLQLYSVREMLPKDYAGTLKQIGGLGYKDVEAAGFYNHSPAEVKQAMSDAGLRLVSSHHNNADLHKNFDSILAFHKELGTEYVICSSTGPKNPTPPGEKTPEMTIDDWHWAADEFNKFGEKFSAAGIKFGYHNHVHEFDKIEGGVPFYEMLQHTNPKYVNFELDCGWAKVAGADPVEILRKHPTRIILLHVKDFIKPATPSTNPRDFKNTELGRGFIDYGPIFSEAAKAGHVKHIFVEQEGFDVPPLESLKIDADYIHNLER</sequence>
<dbReference type="PANTHER" id="PTHR12110:SF41">
    <property type="entry name" value="INOSOSE DEHYDRATASE"/>
    <property type="match status" value="1"/>
</dbReference>
<dbReference type="Pfam" id="PF01261">
    <property type="entry name" value="AP_endonuc_2"/>
    <property type="match status" value="1"/>
</dbReference>
<name>E8V0G7_TERSS</name>
<dbReference type="InterPro" id="IPR050312">
    <property type="entry name" value="IolE/XylAMocC-like"/>
</dbReference>
<protein>
    <submittedName>
        <fullName evidence="3">Xylose isomerase domain-containing protein TIM barrel</fullName>
    </submittedName>
</protein>
<dbReference type="HOGENOM" id="CLU_059523_1_0_0"/>
<dbReference type="PANTHER" id="PTHR12110">
    <property type="entry name" value="HYDROXYPYRUVATE ISOMERASE"/>
    <property type="match status" value="1"/>
</dbReference>